<comment type="caution">
    <text evidence="1">The sequence shown here is derived from an EMBL/GenBank/DDBJ whole genome shotgun (WGS) entry which is preliminary data.</text>
</comment>
<proteinExistence type="predicted"/>
<reference evidence="1 2" key="1">
    <citation type="submission" date="2015-02" db="EMBL/GenBank/DDBJ databases">
        <title>Draft genome sequences of ten Microbacterium spp. with emphasis on heavy metal contaminated environments.</title>
        <authorList>
            <person name="Corretto E."/>
        </authorList>
    </citation>
    <scope>NUCLEOTIDE SEQUENCE [LARGE SCALE GENOMIC DNA]</scope>
    <source>
        <strain evidence="1 2">BEL163</strain>
    </source>
</reference>
<gene>
    <name evidence="1" type="ORF">RN51_01501</name>
</gene>
<name>A0A0F0KTG9_9MICO</name>
<dbReference type="PATRIC" id="fig|82380.10.peg.1508"/>
<dbReference type="Proteomes" id="UP000033725">
    <property type="component" value="Unassembled WGS sequence"/>
</dbReference>
<protein>
    <submittedName>
        <fullName evidence="1">Uncharacterized protein</fullName>
    </submittedName>
</protein>
<organism evidence="1 2">
    <name type="scientific">Microbacterium oxydans</name>
    <dbReference type="NCBI Taxonomy" id="82380"/>
    <lineage>
        <taxon>Bacteria</taxon>
        <taxon>Bacillati</taxon>
        <taxon>Actinomycetota</taxon>
        <taxon>Actinomycetes</taxon>
        <taxon>Micrococcales</taxon>
        <taxon>Microbacteriaceae</taxon>
        <taxon>Microbacterium</taxon>
    </lineage>
</organism>
<dbReference type="AlphaFoldDB" id="A0A0F0KTG9"/>
<sequence length="331" mass="37750">MLDVDAHPVFLFQDDRPRLVEARKRAVELLDEWVGTEPTTTDEIYARLPDLVQHRSVSDSLLEAAMWPDFADPLIDLFDHPATDSRVLAAAPHLVPLLDESGLVTVAELDARPWGLHTSKYAFHYHQLMRRGFDSSIHYGLIGTILRLSEEHDLTARLALDERRVQFKDEYREIYEYDYWYGPSLADADLDDLTAVGETFHGDPEGGTSLLSPYAGLSVRWTADGNLKTVEIEEFMPAPESKADWVFARYLHAIRDTTKHAFIHCDGAVKAFAADRYPRAQHDFKHRGKGDRYRKLFRIDGEFPTAAWSEVAASWFRGNRLINEYLGGSNE</sequence>
<evidence type="ECO:0000313" key="2">
    <source>
        <dbReference type="Proteomes" id="UP000033725"/>
    </source>
</evidence>
<evidence type="ECO:0000313" key="1">
    <source>
        <dbReference type="EMBL" id="KJL23415.1"/>
    </source>
</evidence>
<accession>A0A0F0KTG9</accession>
<dbReference type="EMBL" id="JYIV01000023">
    <property type="protein sequence ID" value="KJL23415.1"/>
    <property type="molecule type" value="Genomic_DNA"/>
</dbReference>